<dbReference type="RefSeq" id="WP_054961354.1">
    <property type="nucleotide sequence ID" value="NZ_LLEI02000053.1"/>
</dbReference>
<comment type="caution">
    <text evidence="1">The sequence shown here is derived from an EMBL/GenBank/DDBJ whole genome shotgun (WGS) entry which is preliminary data.</text>
</comment>
<evidence type="ECO:0000313" key="1">
    <source>
        <dbReference type="EMBL" id="OAJ93040.1"/>
    </source>
</evidence>
<proteinExistence type="predicted"/>
<dbReference type="Proteomes" id="UP000078406">
    <property type="component" value="Unassembled WGS sequence"/>
</dbReference>
<name>A0A177XWT5_9VIBR</name>
<reference evidence="1 2" key="1">
    <citation type="journal article" date="2016" name="Syst. Appl. Microbiol.">
        <title>Vibrio bivalvicida sp. nov., a novel larval pathogen for bivalve molluscs reared in a hatchery.</title>
        <authorList>
            <person name="Dubert J."/>
            <person name="Romalde J.L."/>
            <person name="Prado S."/>
            <person name="Barja J.L."/>
        </authorList>
    </citation>
    <scope>NUCLEOTIDE SEQUENCE [LARGE SCALE GENOMIC DNA]</scope>
    <source>
        <strain evidence="1 2">605</strain>
    </source>
</reference>
<sequence>MRQRIGAEHLNAPITSQQIDTALENSERTIDALSALSDGWLSFCNEKLLLASESLGFLLRQRVQIHKQGYPSRDNTYLNLIERQIDELKQVYLSFYRLAPGLIHQQKDVEPGIYAWLMFQHEFGDELDNLLSGVRYLDELDTTTATLIVTHSSLSSLDNVLAELIEGQAKSASLYFECLRLRQALSVGLIKHWYKAGRINAELACPTLALNDVEEGVSWLSENAQGDQYLFERLITKGDRSTWFRRYFGTEAKHISSSKTKTFAKLLEIKEFMEFDIESSLAPIDFALSGDCKLVPIVMENLQHLDDYQYEIWLQALYVVYGSQLPVKPQNFGIDYDRQQAQDLLSDWVAQDKHIQNLPSRLGYALNFDTTLTAMQDPNIGFTFRQWMWRQLCIQSRAYIPWNMVMPVHQQDWNFRNFKVTPSVSERFNLRSTNAVMGH</sequence>
<organism evidence="1 2">
    <name type="scientific">Vibrio bivalvicida</name>
    <dbReference type="NCBI Taxonomy" id="1276888"/>
    <lineage>
        <taxon>Bacteria</taxon>
        <taxon>Pseudomonadati</taxon>
        <taxon>Pseudomonadota</taxon>
        <taxon>Gammaproteobacteria</taxon>
        <taxon>Vibrionales</taxon>
        <taxon>Vibrionaceae</taxon>
        <taxon>Vibrio</taxon>
        <taxon>Vibrio oreintalis group</taxon>
    </lineage>
</organism>
<accession>A0A177XWT5</accession>
<gene>
    <name evidence="1" type="ORF">APB76_17745</name>
</gene>
<protein>
    <submittedName>
        <fullName evidence="1">Uncharacterized protein</fullName>
    </submittedName>
</protein>
<dbReference type="EMBL" id="LLEI02000053">
    <property type="protein sequence ID" value="OAJ93040.1"/>
    <property type="molecule type" value="Genomic_DNA"/>
</dbReference>
<dbReference type="AlphaFoldDB" id="A0A177XWT5"/>
<evidence type="ECO:0000313" key="2">
    <source>
        <dbReference type="Proteomes" id="UP000078406"/>
    </source>
</evidence>